<dbReference type="Proteomes" id="UP000681722">
    <property type="component" value="Unassembled WGS sequence"/>
</dbReference>
<feature type="transmembrane region" description="Helical" evidence="2">
    <location>
        <begin position="258"/>
        <end position="282"/>
    </location>
</feature>
<evidence type="ECO:0000256" key="1">
    <source>
        <dbReference type="SAM" id="MobiDB-lite"/>
    </source>
</evidence>
<feature type="transmembrane region" description="Helical" evidence="2">
    <location>
        <begin position="445"/>
        <end position="471"/>
    </location>
</feature>
<keyword evidence="2" id="KW-1133">Transmembrane helix</keyword>
<accession>A0A815DM32</accession>
<dbReference type="EMBL" id="CAJNOQ010012248">
    <property type="protein sequence ID" value="CAF1295500.1"/>
    <property type="molecule type" value="Genomic_DNA"/>
</dbReference>
<protein>
    <submittedName>
        <fullName evidence="3">Uncharacterized protein</fullName>
    </submittedName>
</protein>
<evidence type="ECO:0000313" key="5">
    <source>
        <dbReference type="Proteomes" id="UP000663829"/>
    </source>
</evidence>
<proteinExistence type="predicted"/>
<dbReference type="Pfam" id="PF04087">
    <property type="entry name" value="DUF389"/>
    <property type="match status" value="1"/>
</dbReference>
<feature type="compositionally biased region" description="Low complexity" evidence="1">
    <location>
        <begin position="526"/>
        <end position="539"/>
    </location>
</feature>
<feature type="transmembrane region" description="Helical" evidence="2">
    <location>
        <begin position="294"/>
        <end position="315"/>
    </location>
</feature>
<feature type="region of interest" description="Disordered" evidence="1">
    <location>
        <begin position="696"/>
        <end position="758"/>
    </location>
</feature>
<keyword evidence="5" id="KW-1185">Reference proteome</keyword>
<dbReference type="PANTHER" id="PTHR20992:SF9">
    <property type="entry name" value="AT15442P-RELATED"/>
    <property type="match status" value="1"/>
</dbReference>
<feature type="compositionally biased region" description="Polar residues" evidence="1">
    <location>
        <begin position="710"/>
        <end position="723"/>
    </location>
</feature>
<keyword evidence="2" id="KW-0812">Transmembrane</keyword>
<dbReference type="EMBL" id="CAJOBC010034849">
    <property type="protein sequence ID" value="CAF4109451.1"/>
    <property type="molecule type" value="Genomic_DNA"/>
</dbReference>
<keyword evidence="2" id="KW-0472">Membrane</keyword>
<evidence type="ECO:0000313" key="3">
    <source>
        <dbReference type="EMBL" id="CAF1295500.1"/>
    </source>
</evidence>
<reference evidence="3" key="1">
    <citation type="submission" date="2021-02" db="EMBL/GenBank/DDBJ databases">
        <authorList>
            <person name="Nowell W R."/>
        </authorList>
    </citation>
    <scope>NUCLEOTIDE SEQUENCE</scope>
</reference>
<feature type="transmembrane region" description="Helical" evidence="2">
    <location>
        <begin position="366"/>
        <end position="391"/>
    </location>
</feature>
<comment type="caution">
    <text evidence="3">The sequence shown here is derived from an EMBL/GenBank/DDBJ whole genome shotgun (WGS) entry which is preliminary data.</text>
</comment>
<name>A0A815DM32_9BILA</name>
<feature type="transmembrane region" description="Helical" evidence="2">
    <location>
        <begin position="340"/>
        <end position="359"/>
    </location>
</feature>
<evidence type="ECO:0000313" key="4">
    <source>
        <dbReference type="EMBL" id="CAF4109451.1"/>
    </source>
</evidence>
<evidence type="ECO:0000256" key="2">
    <source>
        <dbReference type="SAM" id="Phobius"/>
    </source>
</evidence>
<dbReference type="PANTHER" id="PTHR20992">
    <property type="entry name" value="AT15442P-RELATED"/>
    <property type="match status" value="1"/>
</dbReference>
<feature type="region of interest" description="Disordered" evidence="1">
    <location>
        <begin position="526"/>
        <end position="550"/>
    </location>
</feature>
<organism evidence="3 5">
    <name type="scientific">Didymodactylos carnosus</name>
    <dbReference type="NCBI Taxonomy" id="1234261"/>
    <lineage>
        <taxon>Eukaryota</taxon>
        <taxon>Metazoa</taxon>
        <taxon>Spiralia</taxon>
        <taxon>Gnathifera</taxon>
        <taxon>Rotifera</taxon>
        <taxon>Eurotatoria</taxon>
        <taxon>Bdelloidea</taxon>
        <taxon>Philodinida</taxon>
        <taxon>Philodinidae</taxon>
        <taxon>Didymodactylos</taxon>
    </lineage>
</organism>
<dbReference type="AlphaFoldDB" id="A0A815DM32"/>
<dbReference type="InterPro" id="IPR005240">
    <property type="entry name" value="DUF389"/>
</dbReference>
<dbReference type="Proteomes" id="UP000663829">
    <property type="component" value="Unassembled WGS sequence"/>
</dbReference>
<dbReference type="OrthoDB" id="543859at2759"/>
<sequence>MSGDYALFIILVPNDLIEETAVALVNAVEDLKNDFVEKEQSTPKPGVLQVLPALLGPGTLTSSTSPDLPTITNATFDETNDSANESSQMPRERSICCSLKSYLESVLGTDAVWMISDDKKTYQITFFAEFGIVSDRMLQELRRIEIGVRSGTKIFILPTSCVVGAESPMTMSNQDEQLDDRSASNGLKGALNENLTLTRKIKHKKNESDFRKSVRARLMVHQVVAAIRLSTALTFDFVILLILASMLAALGLLENSTVTIVASMLISPLMNPILGIVFGLSVREHSLWKCGLRNEIIGLLICLSCGFLLGLFTTFSETNWGSSTSFPTSEMRSRGNIRRLWIGVLIALPSGAGVALSVLGGNTGSLVGVAISASLLPPAVNCGLLFAYALLGKTFSTIAAYSKDIDDNQFQLNGVLNAQSFVKNCTKYVNNDYHPLYSCNLATEAAILGVSSFLLTIVNILCIIIMALIILRIKEVAPLNQTNDDITQFFHHDVRVARDYNKTIHQQEDAGDKNLAQTIVNKWKTFKSSSSTQQQNNTTKHPDDYSSNSNDLVSTISKNTSENNFNYFIQCHNSKRKFNRLQAFAREYDLDLYNRNDYELTSPVSREKVQIMARDLLQLRKEAERMDLSRLIPHHGINKQHQEDITASYHDLIGILPPKWNEIFLREQQLQTQSTGLSSFHRSYSLHEKMPSFQSNQTLNHSFNDHHYHQPQNSQRPSLQRLTSLPREPVPPTGQAKPNEAPKSTRFLITKANDISSI</sequence>
<gene>
    <name evidence="3" type="ORF">GPM918_LOCUS28254</name>
    <name evidence="4" type="ORF">SRO942_LOCUS28736</name>
</gene>
<feature type="transmembrane region" description="Helical" evidence="2">
    <location>
        <begin position="225"/>
        <end position="252"/>
    </location>
</feature>